<evidence type="ECO:0000313" key="6">
    <source>
        <dbReference type="Proteomes" id="UP000035016"/>
    </source>
</evidence>
<dbReference type="PATRIC" id="fig|1437453.5.peg.1964"/>
<reference evidence="4 6" key="1">
    <citation type="submission" date="2015-02" db="EMBL/GenBank/DDBJ databases">
        <authorList>
            <person name="Gomez-Escribano P.J."/>
        </authorList>
    </citation>
    <scope>NUCLEOTIDE SEQUENCE [LARGE SCALE GENOMIC DNA]</scope>
    <source>
        <strain evidence="4">C34</strain>
        <strain evidence="6">C34 (DSM 42122 / NRRL B-24963)</strain>
    </source>
</reference>
<name>A0A0F7VM07_STRLW</name>
<dbReference type="CDD" id="cd16936">
    <property type="entry name" value="HATPase_RsbW-like"/>
    <property type="match status" value="1"/>
</dbReference>
<evidence type="ECO:0000256" key="2">
    <source>
        <dbReference type="SAM" id="MobiDB-lite"/>
    </source>
</evidence>
<keyword evidence="1" id="KW-0723">Serine/threonine-protein kinase</keyword>
<feature type="region of interest" description="Disordered" evidence="2">
    <location>
        <begin position="85"/>
        <end position="104"/>
    </location>
</feature>
<keyword evidence="7" id="KW-1185">Reference proteome</keyword>
<dbReference type="SUPFAM" id="SSF55874">
    <property type="entry name" value="ATPase domain of HSP90 chaperone/DNA topoisomerase II/histidine kinase"/>
    <property type="match status" value="1"/>
</dbReference>
<keyword evidence="5" id="KW-0067">ATP-binding</keyword>
<evidence type="ECO:0000313" key="4">
    <source>
        <dbReference type="EMBL" id="CQR60115.1"/>
    </source>
</evidence>
<feature type="domain" description="Histidine kinase/HSP90-like ATPase" evidence="3">
    <location>
        <begin position="23"/>
        <end position="129"/>
    </location>
</feature>
<dbReference type="PANTHER" id="PTHR35526">
    <property type="entry name" value="ANTI-SIGMA-F FACTOR RSBW-RELATED"/>
    <property type="match status" value="1"/>
</dbReference>
<keyword evidence="1" id="KW-0808">Transferase</keyword>
<gene>
    <name evidence="4" type="primary">sle_06520</name>
    <name evidence="5" type="ORF">ACH49_28050</name>
</gene>
<dbReference type="InterPro" id="IPR003594">
    <property type="entry name" value="HATPase_dom"/>
</dbReference>
<dbReference type="PANTHER" id="PTHR35526:SF3">
    <property type="entry name" value="ANTI-SIGMA-F FACTOR RSBW"/>
    <property type="match status" value="1"/>
</dbReference>
<evidence type="ECO:0000313" key="7">
    <source>
        <dbReference type="Proteomes" id="UP000037274"/>
    </source>
</evidence>
<dbReference type="Gene3D" id="3.30.565.10">
    <property type="entry name" value="Histidine kinase-like ATPase, C-terminal domain"/>
    <property type="match status" value="1"/>
</dbReference>
<evidence type="ECO:0000256" key="1">
    <source>
        <dbReference type="ARBA" id="ARBA00022527"/>
    </source>
</evidence>
<organism evidence="4 6">
    <name type="scientific">Streptomyces leeuwenhoekii</name>
    <dbReference type="NCBI Taxonomy" id="1437453"/>
    <lineage>
        <taxon>Bacteria</taxon>
        <taxon>Bacillati</taxon>
        <taxon>Actinomycetota</taxon>
        <taxon>Actinomycetes</taxon>
        <taxon>Kitasatosporales</taxon>
        <taxon>Streptomycetaceae</taxon>
        <taxon>Streptomyces</taxon>
    </lineage>
</organism>
<dbReference type="InterPro" id="IPR050267">
    <property type="entry name" value="Anti-sigma-factor_SerPK"/>
</dbReference>
<proteinExistence type="predicted"/>
<dbReference type="EMBL" id="LFEH01000178">
    <property type="protein sequence ID" value="KMS67837.1"/>
    <property type="molecule type" value="Genomic_DNA"/>
</dbReference>
<dbReference type="Proteomes" id="UP000037274">
    <property type="component" value="Unassembled WGS sequence"/>
</dbReference>
<dbReference type="InterPro" id="IPR036890">
    <property type="entry name" value="HATPase_C_sf"/>
</dbReference>
<evidence type="ECO:0000313" key="5">
    <source>
        <dbReference type="EMBL" id="KMS67837.1"/>
    </source>
</evidence>
<dbReference type="KEGG" id="sle:sle_06520"/>
<accession>A0A0F7VM07</accession>
<protein>
    <submittedName>
        <fullName evidence="5">ATP-binding protein</fullName>
    </submittedName>
</protein>
<dbReference type="Proteomes" id="UP000035016">
    <property type="component" value="Chromosome Chromosome"/>
</dbReference>
<dbReference type="GO" id="GO:0004674">
    <property type="term" value="F:protein serine/threonine kinase activity"/>
    <property type="evidence" value="ECO:0007669"/>
    <property type="project" value="UniProtKB-KW"/>
</dbReference>
<dbReference type="RefSeq" id="WP_029381005.1">
    <property type="nucleotide sequence ID" value="NZ_AZSD01000017.1"/>
</dbReference>
<reference evidence="5 7" key="2">
    <citation type="submission" date="2015-06" db="EMBL/GenBank/DDBJ databases">
        <title>Draft genome sequence of Streptomyces leeuwenhoekii C58, which produces the novel lasso peptide, chaxapeptin.</title>
        <authorList>
            <person name="Yi Y."/>
            <person name="Hai D."/>
            <person name="Jaspars M."/>
            <person name="Sheng H."/>
            <person name="Rateb M.E."/>
            <person name="Bull A."/>
            <person name="Goodfellow M."/>
            <person name="Asenjo J.A."/>
            <person name="Ebel R."/>
        </authorList>
    </citation>
    <scope>NUCLEOTIDE SEQUENCE [LARGE SCALE GENOMIC DNA]</scope>
    <source>
        <strain evidence="5 7">C58</strain>
    </source>
</reference>
<keyword evidence="1" id="KW-0418">Kinase</keyword>
<dbReference type="GO" id="GO:0005524">
    <property type="term" value="F:ATP binding"/>
    <property type="evidence" value="ECO:0007669"/>
    <property type="project" value="UniProtKB-KW"/>
</dbReference>
<keyword evidence="5" id="KW-0547">Nucleotide-binding</keyword>
<sequence>MDESSVRAVGWARSLPMNTGPKAARDWAREHLETLEWTRDTPQTVHDVLLTVSELVTNAHVHAHSTARLVLTWDGQCLHVAVHDDDTTLPTPREPSHDRPGGRGMFLVDALADDWEARSCPTGKSVTACFRPPEAAGDAH</sequence>
<dbReference type="AlphaFoldDB" id="A0A0F7VM07"/>
<dbReference type="EMBL" id="LN831790">
    <property type="protein sequence ID" value="CQR60115.1"/>
    <property type="molecule type" value="Genomic_DNA"/>
</dbReference>
<dbReference type="Pfam" id="PF13581">
    <property type="entry name" value="HATPase_c_2"/>
    <property type="match status" value="1"/>
</dbReference>
<evidence type="ECO:0000259" key="3">
    <source>
        <dbReference type="Pfam" id="PF13581"/>
    </source>
</evidence>